<dbReference type="AlphaFoldDB" id="A0AAE1F981"/>
<evidence type="ECO:0000256" key="1">
    <source>
        <dbReference type="SAM" id="Phobius"/>
    </source>
</evidence>
<accession>A0AAE1F981</accession>
<gene>
    <name evidence="2" type="ORF">Pcinc_024824</name>
</gene>
<keyword evidence="1" id="KW-1133">Transmembrane helix</keyword>
<keyword evidence="1" id="KW-0472">Membrane</keyword>
<feature type="transmembrane region" description="Helical" evidence="1">
    <location>
        <begin position="29"/>
        <end position="53"/>
    </location>
</feature>
<keyword evidence="1" id="KW-0812">Transmembrane</keyword>
<organism evidence="2 3">
    <name type="scientific">Petrolisthes cinctipes</name>
    <name type="common">Flat porcelain crab</name>
    <dbReference type="NCBI Taxonomy" id="88211"/>
    <lineage>
        <taxon>Eukaryota</taxon>
        <taxon>Metazoa</taxon>
        <taxon>Ecdysozoa</taxon>
        <taxon>Arthropoda</taxon>
        <taxon>Crustacea</taxon>
        <taxon>Multicrustacea</taxon>
        <taxon>Malacostraca</taxon>
        <taxon>Eumalacostraca</taxon>
        <taxon>Eucarida</taxon>
        <taxon>Decapoda</taxon>
        <taxon>Pleocyemata</taxon>
        <taxon>Anomura</taxon>
        <taxon>Galatheoidea</taxon>
        <taxon>Porcellanidae</taxon>
        <taxon>Petrolisthes</taxon>
    </lineage>
</organism>
<feature type="transmembrane region" description="Helical" evidence="1">
    <location>
        <begin position="100"/>
        <end position="120"/>
    </location>
</feature>
<dbReference type="EMBL" id="JAWQEG010002761">
    <property type="protein sequence ID" value="KAK3869910.1"/>
    <property type="molecule type" value="Genomic_DNA"/>
</dbReference>
<protein>
    <submittedName>
        <fullName evidence="2">Uncharacterized protein</fullName>
    </submittedName>
</protein>
<proteinExistence type="predicted"/>
<keyword evidence="3" id="KW-1185">Reference proteome</keyword>
<comment type="caution">
    <text evidence="2">The sequence shown here is derived from an EMBL/GenBank/DDBJ whole genome shotgun (WGS) entry which is preliminary data.</text>
</comment>
<name>A0AAE1F981_PETCI</name>
<dbReference type="Proteomes" id="UP001286313">
    <property type="component" value="Unassembled WGS sequence"/>
</dbReference>
<evidence type="ECO:0000313" key="2">
    <source>
        <dbReference type="EMBL" id="KAK3869910.1"/>
    </source>
</evidence>
<evidence type="ECO:0000313" key="3">
    <source>
        <dbReference type="Proteomes" id="UP001286313"/>
    </source>
</evidence>
<sequence length="174" mass="19257">MLKPLLMDSYLASPINLVLRRVRRAANNVWPLVMILMLVVVMVGSEMVVYLGGRLKEARSLRRATVNVLGGKAKRYTGISLGLARGYAGICRAQKVQEQLYFPMTLLTVLLVPMLVAVIMGGSGGSGDDEDDEEALAKVMNRKKKDTQCKRYLRQMISGLLQNFPQDPTSITIT</sequence>
<reference evidence="2" key="1">
    <citation type="submission" date="2023-10" db="EMBL/GenBank/DDBJ databases">
        <title>Genome assemblies of two species of porcelain crab, Petrolisthes cinctipes and Petrolisthes manimaculis (Anomura: Porcellanidae).</title>
        <authorList>
            <person name="Angst P."/>
        </authorList>
    </citation>
    <scope>NUCLEOTIDE SEQUENCE</scope>
    <source>
        <strain evidence="2">PB745_01</strain>
        <tissue evidence="2">Gill</tissue>
    </source>
</reference>